<dbReference type="OrthoDB" id="9784450at2"/>
<comment type="caution">
    <text evidence="10">The sequence shown here is derived from an EMBL/GenBank/DDBJ whole genome shotgun (WGS) entry which is preliminary data.</text>
</comment>
<dbReference type="GO" id="GO:0005524">
    <property type="term" value="F:ATP binding"/>
    <property type="evidence" value="ECO:0007669"/>
    <property type="project" value="UniProtKB-KW"/>
</dbReference>
<accession>A0A3P3QF64</accession>
<evidence type="ECO:0000256" key="2">
    <source>
        <dbReference type="ARBA" id="ARBA00005417"/>
    </source>
</evidence>
<name>A0A3P3QF64_9GAMM</name>
<evidence type="ECO:0000256" key="6">
    <source>
        <dbReference type="ARBA" id="ARBA00022741"/>
    </source>
</evidence>
<dbReference type="Pfam" id="PF00005">
    <property type="entry name" value="ABC_tran"/>
    <property type="match status" value="1"/>
</dbReference>
<dbReference type="Gene3D" id="3.40.50.300">
    <property type="entry name" value="P-loop containing nucleotide triphosphate hydrolases"/>
    <property type="match status" value="1"/>
</dbReference>
<keyword evidence="5" id="KW-0997">Cell inner membrane</keyword>
<feature type="domain" description="ABC transporter" evidence="9">
    <location>
        <begin position="6"/>
        <end position="251"/>
    </location>
</feature>
<keyword evidence="6" id="KW-0547">Nucleotide-binding</keyword>
<dbReference type="GO" id="GO:0055085">
    <property type="term" value="P:transmembrane transport"/>
    <property type="evidence" value="ECO:0007669"/>
    <property type="project" value="UniProtKB-ARBA"/>
</dbReference>
<keyword evidence="11" id="KW-1185">Reference proteome</keyword>
<evidence type="ECO:0000256" key="5">
    <source>
        <dbReference type="ARBA" id="ARBA00022519"/>
    </source>
</evidence>
<dbReference type="InterPro" id="IPR050319">
    <property type="entry name" value="ABC_transp_ATP-bind"/>
</dbReference>
<evidence type="ECO:0000256" key="7">
    <source>
        <dbReference type="ARBA" id="ARBA00022840"/>
    </source>
</evidence>
<comment type="similarity">
    <text evidence="2">Belongs to the ABC transporter superfamily.</text>
</comment>
<evidence type="ECO:0000256" key="3">
    <source>
        <dbReference type="ARBA" id="ARBA00022448"/>
    </source>
</evidence>
<dbReference type="PROSITE" id="PS50893">
    <property type="entry name" value="ABC_TRANSPORTER_2"/>
    <property type="match status" value="1"/>
</dbReference>
<dbReference type="AlphaFoldDB" id="A0A3P3QF64"/>
<evidence type="ECO:0000259" key="9">
    <source>
        <dbReference type="PROSITE" id="PS50893"/>
    </source>
</evidence>
<evidence type="ECO:0000256" key="8">
    <source>
        <dbReference type="ARBA" id="ARBA00023136"/>
    </source>
</evidence>
<protein>
    <submittedName>
        <fullName evidence="10">ABC transporter ATP-binding protein</fullName>
    </submittedName>
</protein>
<keyword evidence="4" id="KW-1003">Cell membrane</keyword>
<dbReference type="PANTHER" id="PTHR43776:SF4">
    <property type="entry name" value="PUTRESCINE EXPORT SYSTEM ATP-BINDING PROTEIN SAPF"/>
    <property type="match status" value="1"/>
</dbReference>
<organism evidence="10 11">
    <name type="scientific">Rheinheimera mesophila</name>
    <dbReference type="NCBI Taxonomy" id="1547515"/>
    <lineage>
        <taxon>Bacteria</taxon>
        <taxon>Pseudomonadati</taxon>
        <taxon>Pseudomonadota</taxon>
        <taxon>Gammaproteobacteria</taxon>
        <taxon>Chromatiales</taxon>
        <taxon>Chromatiaceae</taxon>
        <taxon>Rheinheimera</taxon>
    </lineage>
</organism>
<dbReference type="CDD" id="cd03257">
    <property type="entry name" value="ABC_NikE_OppD_transporters"/>
    <property type="match status" value="1"/>
</dbReference>
<proteinExistence type="inferred from homology"/>
<dbReference type="InterPro" id="IPR003593">
    <property type="entry name" value="AAA+_ATPase"/>
</dbReference>
<dbReference type="SMART" id="SM00382">
    <property type="entry name" value="AAA"/>
    <property type="match status" value="1"/>
</dbReference>
<comment type="subcellular location">
    <subcellularLocation>
        <location evidence="1">Cell inner membrane</location>
        <topology evidence="1">Peripheral membrane protein</topology>
    </subcellularLocation>
</comment>
<keyword evidence="3" id="KW-0813">Transport</keyword>
<dbReference type="GO" id="GO:0016887">
    <property type="term" value="F:ATP hydrolysis activity"/>
    <property type="evidence" value="ECO:0007669"/>
    <property type="project" value="InterPro"/>
</dbReference>
<dbReference type="EMBL" id="RRCF01000004">
    <property type="protein sequence ID" value="RRJ19852.1"/>
    <property type="molecule type" value="Genomic_DNA"/>
</dbReference>
<dbReference type="PANTHER" id="PTHR43776">
    <property type="entry name" value="TRANSPORT ATP-BINDING PROTEIN"/>
    <property type="match status" value="1"/>
</dbReference>
<reference evidence="10 11" key="1">
    <citation type="submission" date="2018-11" db="EMBL/GenBank/DDBJ databases">
        <title>Draft genome analysis of Rheinheimera mesophila isolated from an industrial waste site.</title>
        <authorList>
            <person name="Yu Q."/>
            <person name="Qi Y."/>
            <person name="Zhang H."/>
            <person name="Lu Y."/>
            <person name="Pu J."/>
        </authorList>
    </citation>
    <scope>NUCLEOTIDE SEQUENCE [LARGE SCALE GENOMIC DNA]</scope>
    <source>
        <strain evidence="10 11">IITR13</strain>
    </source>
</reference>
<dbReference type="SUPFAM" id="SSF52540">
    <property type="entry name" value="P-loop containing nucleoside triphosphate hydrolases"/>
    <property type="match status" value="1"/>
</dbReference>
<dbReference type="InterPro" id="IPR027417">
    <property type="entry name" value="P-loop_NTPase"/>
</dbReference>
<sequence>MTTPLLEIRQLYKSYQKAQGIFGRKTIQALSDISFSLYPGQTLAIVGETGSGKSTLAKLLVGIETPDSGEILLEGEAVTISDYKKYNHVIRYIFQDPARSLNPHQKVGQMLDDVLRYSTQLDEEQRQDKIHQTLQQLGLMEEHADYYPHMFSGGQLQRVALARALIMDPKLLILDEALTALDPSLRAQIVNLLLELQKNTGLSYLLITNHLRLVRHISDSMLVLHQGKALDYGQTHEVFSNPQHDYSKKLIKSAQS</sequence>
<dbReference type="InterPro" id="IPR017871">
    <property type="entry name" value="ABC_transporter-like_CS"/>
</dbReference>
<dbReference type="PROSITE" id="PS00211">
    <property type="entry name" value="ABC_TRANSPORTER_1"/>
    <property type="match status" value="1"/>
</dbReference>
<evidence type="ECO:0000313" key="10">
    <source>
        <dbReference type="EMBL" id="RRJ19852.1"/>
    </source>
</evidence>
<keyword evidence="8" id="KW-0472">Membrane</keyword>
<evidence type="ECO:0000256" key="1">
    <source>
        <dbReference type="ARBA" id="ARBA00004417"/>
    </source>
</evidence>
<evidence type="ECO:0000256" key="4">
    <source>
        <dbReference type="ARBA" id="ARBA00022475"/>
    </source>
</evidence>
<dbReference type="GO" id="GO:0005886">
    <property type="term" value="C:plasma membrane"/>
    <property type="evidence" value="ECO:0007669"/>
    <property type="project" value="UniProtKB-SubCell"/>
</dbReference>
<dbReference type="InterPro" id="IPR003439">
    <property type="entry name" value="ABC_transporter-like_ATP-bd"/>
</dbReference>
<gene>
    <name evidence="10" type="ORF">EIK76_14895</name>
</gene>
<dbReference type="Proteomes" id="UP000276260">
    <property type="component" value="Unassembled WGS sequence"/>
</dbReference>
<evidence type="ECO:0000313" key="11">
    <source>
        <dbReference type="Proteomes" id="UP000276260"/>
    </source>
</evidence>
<keyword evidence="7 10" id="KW-0067">ATP-binding</keyword>